<keyword evidence="7 17" id="KW-0378">Hydrolase</keyword>
<gene>
    <name evidence="19" type="ORF">Tco025E_05276</name>
</gene>
<dbReference type="EC" id="3.4.24.-" evidence="17"/>
<feature type="chain" id="PRO_5023970530" description="Leishmanolysin-like peptidase" evidence="17">
    <location>
        <begin position="28"/>
        <end position="591"/>
    </location>
</feature>
<dbReference type="GO" id="GO:0005737">
    <property type="term" value="C:cytoplasm"/>
    <property type="evidence" value="ECO:0007669"/>
    <property type="project" value="TreeGrafter"/>
</dbReference>
<evidence type="ECO:0000256" key="2">
    <source>
        <dbReference type="ARBA" id="ARBA00004370"/>
    </source>
</evidence>
<dbReference type="InterPro" id="IPR001577">
    <property type="entry name" value="Peptidase_M8"/>
</dbReference>
<evidence type="ECO:0000256" key="15">
    <source>
        <dbReference type="PIRSR" id="PIRSR601577-1"/>
    </source>
</evidence>
<feature type="binding site" evidence="16">
    <location>
        <position position="305"/>
    </location>
    <ligand>
        <name>Zn(2+)</name>
        <dbReference type="ChEBI" id="CHEBI:29105"/>
        <note>catalytic</note>
    </ligand>
</feature>
<comment type="cofactor">
    <cofactor evidence="16 17">
        <name>Zn(2+)</name>
        <dbReference type="ChEBI" id="CHEBI:29105"/>
    </cofactor>
    <text evidence="16 17">Binds 1 zinc ion per subunit.</text>
</comment>
<keyword evidence="13" id="KW-1015">Disulfide bond</keyword>
<keyword evidence="9" id="KW-0130">Cell adhesion</keyword>
<dbReference type="GO" id="GO:0046872">
    <property type="term" value="F:metal ion binding"/>
    <property type="evidence" value="ECO:0007669"/>
    <property type="project" value="UniProtKB-KW"/>
</dbReference>
<feature type="binding site" evidence="16">
    <location>
        <position position="240"/>
    </location>
    <ligand>
        <name>Zn(2+)</name>
        <dbReference type="ChEBI" id="CHEBI:29105"/>
        <note>catalytic</note>
    </ligand>
</feature>
<evidence type="ECO:0000256" key="4">
    <source>
        <dbReference type="ARBA" id="ARBA00022670"/>
    </source>
</evidence>
<dbReference type="GO" id="GO:0007155">
    <property type="term" value="P:cell adhesion"/>
    <property type="evidence" value="ECO:0007669"/>
    <property type="project" value="UniProtKB-KW"/>
</dbReference>
<name>A0A3R7LKG6_9TRYP</name>
<evidence type="ECO:0000256" key="3">
    <source>
        <dbReference type="ARBA" id="ARBA00005860"/>
    </source>
</evidence>
<evidence type="ECO:0000256" key="8">
    <source>
        <dbReference type="ARBA" id="ARBA00022833"/>
    </source>
</evidence>
<evidence type="ECO:0000313" key="20">
    <source>
        <dbReference type="Proteomes" id="UP000284403"/>
    </source>
</evidence>
<evidence type="ECO:0000256" key="17">
    <source>
        <dbReference type="RuleBase" id="RU366077"/>
    </source>
</evidence>
<keyword evidence="4 17" id="KW-0645">Protease</keyword>
<evidence type="ECO:0000256" key="11">
    <source>
        <dbReference type="ARBA" id="ARBA00023136"/>
    </source>
</evidence>
<dbReference type="OrthoDB" id="249512at2759"/>
<keyword evidence="5 16" id="KW-0479">Metal-binding</keyword>
<comment type="similarity">
    <text evidence="3 17">Belongs to the peptidase M8 family.</text>
</comment>
<evidence type="ECO:0000256" key="10">
    <source>
        <dbReference type="ARBA" id="ARBA00023049"/>
    </source>
</evidence>
<keyword evidence="6 17" id="KW-0732">Signal</keyword>
<dbReference type="GO" id="GO:0006508">
    <property type="term" value="P:proteolysis"/>
    <property type="evidence" value="ECO:0007669"/>
    <property type="project" value="UniProtKB-KW"/>
</dbReference>
<protein>
    <recommendedName>
        <fullName evidence="17">Leishmanolysin-like peptidase</fullName>
        <ecNumber evidence="17">3.4.24.-</ecNumber>
    </recommendedName>
</protein>
<keyword evidence="14" id="KW-0325">Glycoprotein</keyword>
<accession>A0A3R7LKG6</accession>
<comment type="subcellular location">
    <subcellularLocation>
        <location evidence="2">Membrane</location>
    </subcellularLocation>
</comment>
<dbReference type="Gene3D" id="2.10.55.10">
    <property type="entry name" value="Leishmanolysin domain 3"/>
    <property type="match status" value="1"/>
</dbReference>
<dbReference type="FunFam" id="3.90.132.10:FF:000001">
    <property type="entry name" value="leishmanolysin-like peptidase isoform X2"/>
    <property type="match status" value="1"/>
</dbReference>
<dbReference type="Gene3D" id="2.30.34.10">
    <property type="entry name" value="Leishmanolysin domain 4"/>
    <property type="match status" value="1"/>
</dbReference>
<feature type="active site" evidence="15">
    <location>
        <position position="237"/>
    </location>
</feature>
<keyword evidence="10 16" id="KW-0482">Metalloprotease</keyword>
<dbReference type="Gene3D" id="3.90.132.10">
    <property type="entry name" value="Leishmanolysin , domain 2"/>
    <property type="match status" value="1"/>
</dbReference>
<dbReference type="Proteomes" id="UP000284403">
    <property type="component" value="Unassembled WGS sequence"/>
</dbReference>
<comment type="catalytic activity">
    <reaction evidence="1">
        <text>Preference for hydrophobic residues at P1 and P1' and basic residues at P2' and P3'. A model nonapeptide is cleaved at -Ala-Tyr-|-Leu-Lys-Lys-.</text>
        <dbReference type="EC" id="3.4.24.36"/>
    </reaction>
</comment>
<keyword evidence="8 16" id="KW-0862">Zinc</keyword>
<dbReference type="PRINTS" id="PR00782">
    <property type="entry name" value="LSHMANOLYSIN"/>
</dbReference>
<feature type="signal peptide" evidence="17">
    <location>
        <begin position="1"/>
        <end position="27"/>
    </location>
</feature>
<evidence type="ECO:0000313" key="19">
    <source>
        <dbReference type="EMBL" id="RNF16164.1"/>
    </source>
</evidence>
<evidence type="ECO:0000256" key="6">
    <source>
        <dbReference type="ARBA" id="ARBA00022729"/>
    </source>
</evidence>
<evidence type="ECO:0000256" key="13">
    <source>
        <dbReference type="ARBA" id="ARBA00023157"/>
    </source>
</evidence>
<evidence type="ECO:0000256" key="7">
    <source>
        <dbReference type="ARBA" id="ARBA00022801"/>
    </source>
</evidence>
<keyword evidence="11 18" id="KW-0472">Membrane</keyword>
<dbReference type="SUPFAM" id="SSF55486">
    <property type="entry name" value="Metalloproteases ('zincins'), catalytic domain"/>
    <property type="match status" value="1"/>
</dbReference>
<comment type="caution">
    <text evidence="19">The sequence shown here is derived from an EMBL/GenBank/DDBJ whole genome shotgun (WGS) entry which is preliminary data.</text>
</comment>
<feature type="transmembrane region" description="Helical" evidence="18">
    <location>
        <begin position="567"/>
        <end position="589"/>
    </location>
</feature>
<dbReference type="EMBL" id="MKKU01000302">
    <property type="protein sequence ID" value="RNF16164.1"/>
    <property type="molecule type" value="Genomic_DNA"/>
</dbReference>
<evidence type="ECO:0000256" key="14">
    <source>
        <dbReference type="ARBA" id="ARBA00023180"/>
    </source>
</evidence>
<evidence type="ECO:0000256" key="1">
    <source>
        <dbReference type="ARBA" id="ARBA00001249"/>
    </source>
</evidence>
<keyword evidence="18" id="KW-1133">Transmembrane helix</keyword>
<keyword evidence="18" id="KW-0812">Transmembrane</keyword>
<dbReference type="Pfam" id="PF01457">
    <property type="entry name" value="Peptidase_M8"/>
    <property type="match status" value="2"/>
</dbReference>
<keyword evidence="12" id="KW-0865">Zymogen</keyword>
<dbReference type="RefSeq" id="XP_029227715.1">
    <property type="nucleotide sequence ID" value="XM_029372177.1"/>
</dbReference>
<proteinExistence type="inferred from homology"/>
<dbReference type="GO" id="GO:0004222">
    <property type="term" value="F:metalloendopeptidase activity"/>
    <property type="evidence" value="ECO:0007669"/>
    <property type="project" value="UniProtKB-UniRule"/>
</dbReference>
<dbReference type="AlphaFoldDB" id="A0A3R7LKG6"/>
<feature type="binding site" evidence="16">
    <location>
        <position position="236"/>
    </location>
    <ligand>
        <name>Zn(2+)</name>
        <dbReference type="ChEBI" id="CHEBI:29105"/>
        <note>catalytic</note>
    </ligand>
</feature>
<evidence type="ECO:0000256" key="5">
    <source>
        <dbReference type="ARBA" id="ARBA00022723"/>
    </source>
</evidence>
<dbReference type="GeneID" id="40318887"/>
<reference evidence="19 20" key="1">
    <citation type="journal article" date="2018" name="BMC Genomics">
        <title>Genomic comparison of Trypanosoma conorhini and Trypanosoma rangeli to Trypanosoma cruzi strains of high and low virulence.</title>
        <authorList>
            <person name="Bradwell K.R."/>
            <person name="Koparde V.N."/>
            <person name="Matveyev A.V."/>
            <person name="Serrano M.G."/>
            <person name="Alves J.M."/>
            <person name="Parikh H."/>
            <person name="Huang B."/>
            <person name="Lee V."/>
            <person name="Espinosa-Alvarez O."/>
            <person name="Ortiz P.A."/>
            <person name="Costa-Martins A.G."/>
            <person name="Teixeira M.M."/>
            <person name="Buck G.A."/>
        </authorList>
    </citation>
    <scope>NUCLEOTIDE SEQUENCE [LARGE SCALE GENOMIC DNA]</scope>
    <source>
        <strain evidence="19 20">025E</strain>
    </source>
</reference>
<dbReference type="Gene3D" id="3.10.170.20">
    <property type="match status" value="1"/>
</dbReference>
<evidence type="ECO:0000256" key="16">
    <source>
        <dbReference type="PIRSR" id="PIRSR601577-2"/>
    </source>
</evidence>
<evidence type="ECO:0000256" key="18">
    <source>
        <dbReference type="SAM" id="Phobius"/>
    </source>
</evidence>
<dbReference type="PANTHER" id="PTHR10942:SF0">
    <property type="entry name" value="LEISHMANOLYSIN-LIKE PEPTIDASE"/>
    <property type="match status" value="1"/>
</dbReference>
<keyword evidence="20" id="KW-1185">Reference proteome</keyword>
<dbReference type="GO" id="GO:0016020">
    <property type="term" value="C:membrane"/>
    <property type="evidence" value="ECO:0007669"/>
    <property type="project" value="UniProtKB-SubCell"/>
</dbReference>
<sequence>MHRRLRAMPLLPLAVLLLLLTVHRAAGCLAAAHRCNFDEAMRKSGPLPTAVVREVPRRGEGAAQAYTAAAATVGGGKSNEGWAPIRIVVSMEDLKDPSKYCGSKTEQRPNFEGLYQQCFSETILTADKNKTLVNEVIPVAVQLHAERLLVQRTKGELSVPQFVQGGNCQYFTVPQSHHTVGVSDADVVLYVAAGSGSTSWAVPCAVDAHGRPVAGVLHVFLSDVDYVMSAARIIAHELGHTLGFGVEEMRNHNLLLSLPDVRGSANPAMVVNSPAALKETRKHYGCDTLQGMELRMQDDGTPSSHWSQRNAKDELMSPYDSYSGGYYTALTMAMFEDLGYYKAVWGMEEPMAWGNNSGCEFLDKQCAGDVHAAYPDMFCEVSDKSLHCTSDRQALGKCVRNVGNVAANPPERCSVLFPTIGDDGNYDGYRTCILKGSDVFHGSLSGGNSWCLDGESLEAQANKDGSWQTGVGAVCAQVLCGFNEVMVKYLGGSDFELCPEGGFLEPKSPQFKGGKIKCPRYEEVCTIAANGSTVEVSPPPGSGGDSDDSDGDDDYYCEEYYDWPDGASAVTCTISLVLIAVLLLAKVLVLF</sequence>
<organism evidence="19 20">
    <name type="scientific">Trypanosoma conorhini</name>
    <dbReference type="NCBI Taxonomy" id="83891"/>
    <lineage>
        <taxon>Eukaryota</taxon>
        <taxon>Discoba</taxon>
        <taxon>Euglenozoa</taxon>
        <taxon>Kinetoplastea</taxon>
        <taxon>Metakinetoplastina</taxon>
        <taxon>Trypanosomatida</taxon>
        <taxon>Trypanosomatidae</taxon>
        <taxon>Trypanosoma</taxon>
    </lineage>
</organism>
<evidence type="ECO:0000256" key="12">
    <source>
        <dbReference type="ARBA" id="ARBA00023145"/>
    </source>
</evidence>
<evidence type="ECO:0000256" key="9">
    <source>
        <dbReference type="ARBA" id="ARBA00022889"/>
    </source>
</evidence>
<dbReference type="PANTHER" id="PTHR10942">
    <property type="entry name" value="LEISHMANOLYSIN-LIKE PEPTIDASE"/>
    <property type="match status" value="1"/>
</dbReference>